<protein>
    <submittedName>
        <fullName evidence="1">Condensin-2 complex subunit D3</fullName>
    </submittedName>
</protein>
<dbReference type="Proteomes" id="UP001060215">
    <property type="component" value="Chromosome 5"/>
</dbReference>
<evidence type="ECO:0000313" key="2">
    <source>
        <dbReference type="Proteomes" id="UP001060215"/>
    </source>
</evidence>
<reference evidence="1 2" key="1">
    <citation type="journal article" date="2022" name="Plant J.">
        <title>Chromosome-level genome of Camellia lanceoleosa provides a valuable resource for understanding genome evolution and self-incompatibility.</title>
        <authorList>
            <person name="Gong W."/>
            <person name="Xiao S."/>
            <person name="Wang L."/>
            <person name="Liao Z."/>
            <person name="Chang Y."/>
            <person name="Mo W."/>
            <person name="Hu G."/>
            <person name="Li W."/>
            <person name="Zhao G."/>
            <person name="Zhu H."/>
            <person name="Hu X."/>
            <person name="Ji K."/>
            <person name="Xiang X."/>
            <person name="Song Q."/>
            <person name="Yuan D."/>
            <person name="Jin S."/>
            <person name="Zhang L."/>
        </authorList>
    </citation>
    <scope>NUCLEOTIDE SEQUENCE [LARGE SCALE GENOMIC DNA]</scope>
    <source>
        <strain evidence="1">SQ_2022a</strain>
    </source>
</reference>
<dbReference type="EMBL" id="CM045762">
    <property type="protein sequence ID" value="KAI8010859.1"/>
    <property type="molecule type" value="Genomic_DNA"/>
</dbReference>
<proteinExistence type="predicted"/>
<comment type="caution">
    <text evidence="1">The sequence shown here is derived from an EMBL/GenBank/DDBJ whole genome shotgun (WGS) entry which is preliminary data.</text>
</comment>
<accession>A0ACC0HBZ8</accession>
<evidence type="ECO:0000313" key="1">
    <source>
        <dbReference type="EMBL" id="KAI8010859.1"/>
    </source>
</evidence>
<organism evidence="1 2">
    <name type="scientific">Camellia lanceoleosa</name>
    <dbReference type="NCBI Taxonomy" id="1840588"/>
    <lineage>
        <taxon>Eukaryota</taxon>
        <taxon>Viridiplantae</taxon>
        <taxon>Streptophyta</taxon>
        <taxon>Embryophyta</taxon>
        <taxon>Tracheophyta</taxon>
        <taxon>Spermatophyta</taxon>
        <taxon>Magnoliopsida</taxon>
        <taxon>eudicotyledons</taxon>
        <taxon>Gunneridae</taxon>
        <taxon>Pentapetalae</taxon>
        <taxon>asterids</taxon>
        <taxon>Ericales</taxon>
        <taxon>Theaceae</taxon>
        <taxon>Camellia</taxon>
    </lineage>
</organism>
<sequence>MEEAIHRIVSELETHHSLSDPNSQTPISKSTLLDLQTLLDNALNTTDSIDIERLYDELSSKNLSPSSLLRPISSSMDSSPTHLALLASKVYLSVLLSPNSPVFTLFTPMAFLSLLRSIRRYFKNPNSAPSSAEKRTRKKKGGGKAGPSRNRARNVEDDECGSEENQFDVRVFFSVLERLELVLGLVHLDRFPDSLKSLIQTVAKIPVMAVELCGGSTSYNKLCDLCSRILSELLRPEHGDPAITAAEVLKSLSPVILLHKSQARTFALGFVVNRMTGLAKDSGEIKKAIVNLPKYLVQKAPEKSEPRALSVESIMEIVKAIEYEDQTGFADYVVKMTQGKSHFRLLAVDLVPMLMMSLRDPLGLNFENGEENSWGLRCLEALIKRCSDSTAGIRARALTNLAQLVGILSGDERSRAVLKEAMEFGDRLEGGMNDLLRKRCVDEKAAVRKAALLLISKLTALLGGTFDEVVLMTMGVACSDPLVSIRKAAISALSEAFRKFSDDSVTKEWLHSVPRLITDNESSIQEECENLFLELVLDRVSRAGSTDLPHNKPVFHEPNFKAESLEREIELLFPDGVLGLLKEICNGEVTPWVKKICTSLGKKKRLKPKIAIALQNIIKTSESMWLSHLMPIEKWTAPPGAWFLLSEVSAYLSKAVDWEFLHHQWALLDKYAPGGEVKSSLEQGLEDEEFVGTESNSVAWAGDRVFLLQTISNVSVELPPEPAADLAHNLLKRIEEFSMHSTEEADGLVTKWVQQLLPQASQILEMYISKDSVANKDSTFFTPPRSGSKKGKRAESAMCRLLSEAITAVYTIGSLVIVCPRADLKAIIPVLHTIITSGSSDPKLTKLPGPAVSIKQTAPSLYIQAWLTMGKICLADGKLAKRYIPLFVQELEKSDCAALRNNIVVMMADFCVRYTALVDCYISNITKCLCDPCELVRRQTFILLSRLLQRDYVKWRGVLFLRFLLSLVDESEKIRHLADFLFGNILKAKAPLLAYNSFVEAVFVLNDCNVHTGHSSSQSSRAESRLFAIRGNDEKSRSKRMHIYVSLLKQMAPEHLLATFAKVCAEILASVSDGMLSIEDATGQSVLQDAFQILSSKEIRIPSNRGSSSDPGDMDEEGGGDGGSAAAAAARGRVITQAVKKGLIQNTIPIFIELKRLLESKNSPLTGSLMECLRVLLKDYKNEIDEILVADKQLQKELIYDIQKYESLKAKSTATETVSMMQRSDAFRSPGTSKAVIDSNVQSKVPGMLRSGNSKVDSAMADVVARATARSVLREVNQGGKTPPLSAMSVPKLKTSMGGMVTITESGEFWFSFGNLDICFCVWRLLCESLMLSLLGLKEIKKSKDYYDILGLGKSCSVEEIRKAYRKLSLKVHPDKNKAPGSEEAFKKVSMAFKCLSNDDSRRQYDQTGLVEEFGFNQQHNVRRRRGRRTGHDMFDDDFDPDEMFKAFFGQTDMFRTSRVYRRSRGTGNQQREDFGGAGPNLMKNYSYQFPKTTEKHGVEFYVKSPEFDQNFPLGSPTRANIENYVIRDYKNMLGRYCHIERQRRQWSRNMPTPHCDKLHKSCSVRGQHFGDSNGHGKIWWSLDTKQPPVVRSDGRV</sequence>
<keyword evidence="2" id="KW-1185">Reference proteome</keyword>
<name>A0ACC0HBZ8_9ERIC</name>
<gene>
    <name evidence="1" type="ORF">LOK49_LG06G03262</name>
</gene>